<accession>A0ABW9Q4K1</accession>
<evidence type="ECO:0000313" key="2">
    <source>
        <dbReference type="EMBL" id="MRX67911.1"/>
    </source>
</evidence>
<dbReference type="Gene3D" id="3.90.550.10">
    <property type="entry name" value="Spore Coat Polysaccharide Biosynthesis Protein SpsA, Chain A"/>
    <property type="match status" value="1"/>
</dbReference>
<keyword evidence="3" id="KW-1185">Reference proteome</keyword>
<sequence length="287" mass="33511">MVSQLNNNFMSTKLSIIIPCYNSESTLETTLKSVLNQEFQEWEAIMVNDGSPDNLEAIALKYVEKDTRFTYFKKENGGLGSARNYGIKKAKGEFILPLDSDNQVTENFAIDAMSIFDKDQNIGVVYGNAEFYGEKTGLWKVDEFSLDKMLVHNYIDACAIFKKSLWQKVGGYDENMPYQGHEDWEFWVSLAELKVKFYYLDKITFKYYVSSTSMSKSFTDEVILLNQDYIVKKHSRLFYDHYCQVLDYPAVLKRNYSNKLKSKKVIVDLFCKTFFKFSLFKTEFDNF</sequence>
<dbReference type="Proteomes" id="UP000468990">
    <property type="component" value="Unassembled WGS sequence"/>
</dbReference>
<feature type="domain" description="Glycosyltransferase 2-like" evidence="1">
    <location>
        <begin position="15"/>
        <end position="148"/>
    </location>
</feature>
<name>A0ABW9Q4K1_9FLAO</name>
<gene>
    <name evidence="2" type="ORF">GJU42_08050</name>
</gene>
<organism evidence="2 3">
    <name type="scientific">Flavobacterium resistens</name>
    <dbReference type="NCBI Taxonomy" id="443612"/>
    <lineage>
        <taxon>Bacteria</taxon>
        <taxon>Pseudomonadati</taxon>
        <taxon>Bacteroidota</taxon>
        <taxon>Flavobacteriia</taxon>
        <taxon>Flavobacteriales</taxon>
        <taxon>Flavobacteriaceae</taxon>
        <taxon>Flavobacterium</taxon>
    </lineage>
</organism>
<dbReference type="Pfam" id="PF00535">
    <property type="entry name" value="Glycos_transf_2"/>
    <property type="match status" value="1"/>
</dbReference>
<comment type="caution">
    <text evidence="2">The sequence shown here is derived from an EMBL/GenBank/DDBJ whole genome shotgun (WGS) entry which is preliminary data.</text>
</comment>
<dbReference type="PANTHER" id="PTHR43685:SF2">
    <property type="entry name" value="GLYCOSYLTRANSFERASE 2-LIKE DOMAIN-CONTAINING PROTEIN"/>
    <property type="match status" value="1"/>
</dbReference>
<dbReference type="SUPFAM" id="SSF53448">
    <property type="entry name" value="Nucleotide-diphospho-sugar transferases"/>
    <property type="match status" value="1"/>
</dbReference>
<evidence type="ECO:0000313" key="3">
    <source>
        <dbReference type="Proteomes" id="UP000468990"/>
    </source>
</evidence>
<dbReference type="InterPro" id="IPR029044">
    <property type="entry name" value="Nucleotide-diphossugar_trans"/>
</dbReference>
<dbReference type="InterPro" id="IPR001173">
    <property type="entry name" value="Glyco_trans_2-like"/>
</dbReference>
<reference evidence="2 3" key="1">
    <citation type="submission" date="2019-11" db="EMBL/GenBank/DDBJ databases">
        <title>Flavobacterium resistens genome.</title>
        <authorList>
            <person name="Wilson V.M."/>
            <person name="Newman J.D."/>
        </authorList>
    </citation>
    <scope>NUCLEOTIDE SEQUENCE [LARGE SCALE GENOMIC DNA]</scope>
    <source>
        <strain evidence="2 3">DSM 19382</strain>
    </source>
</reference>
<dbReference type="InterPro" id="IPR050834">
    <property type="entry name" value="Glycosyltransf_2"/>
</dbReference>
<dbReference type="PANTHER" id="PTHR43685">
    <property type="entry name" value="GLYCOSYLTRANSFERASE"/>
    <property type="match status" value="1"/>
</dbReference>
<dbReference type="EMBL" id="WKKG01000003">
    <property type="protein sequence ID" value="MRX67911.1"/>
    <property type="molecule type" value="Genomic_DNA"/>
</dbReference>
<proteinExistence type="predicted"/>
<evidence type="ECO:0000259" key="1">
    <source>
        <dbReference type="Pfam" id="PF00535"/>
    </source>
</evidence>
<protein>
    <submittedName>
        <fullName evidence="2">Glycosyltransferase</fullName>
    </submittedName>
</protein>